<evidence type="ECO:0000313" key="6">
    <source>
        <dbReference type="EMBL" id="PQA54891.1"/>
    </source>
</evidence>
<evidence type="ECO:0000259" key="5">
    <source>
        <dbReference type="PROSITE" id="PS50146"/>
    </source>
</evidence>
<dbReference type="RefSeq" id="WP_104715218.1">
    <property type="nucleotide sequence ID" value="NZ_PTRA01000005.1"/>
</dbReference>
<evidence type="ECO:0000256" key="4">
    <source>
        <dbReference type="ARBA" id="ARBA00022840"/>
    </source>
</evidence>
<keyword evidence="7" id="KW-1185">Reference proteome</keyword>
<dbReference type="OrthoDB" id="142078at2"/>
<dbReference type="Gene3D" id="2.60.200.40">
    <property type="match status" value="1"/>
</dbReference>
<dbReference type="InterPro" id="IPR045540">
    <property type="entry name" value="YegS/DAGK_C"/>
</dbReference>
<dbReference type="PANTHER" id="PTHR12358">
    <property type="entry name" value="SPHINGOSINE KINASE"/>
    <property type="match status" value="1"/>
</dbReference>
<accession>A0A2S7IGT4</accession>
<dbReference type="PROSITE" id="PS50146">
    <property type="entry name" value="DAGK"/>
    <property type="match status" value="1"/>
</dbReference>
<name>A0A2S7IGT4_9BACT</name>
<dbReference type="PANTHER" id="PTHR12358:SF54">
    <property type="entry name" value="SPHINGOSINE KINASE RELATED PROTEIN"/>
    <property type="match status" value="1"/>
</dbReference>
<dbReference type="Pfam" id="PF19279">
    <property type="entry name" value="YegS_C"/>
    <property type="match status" value="1"/>
</dbReference>
<keyword evidence="1" id="KW-0808">Transferase</keyword>
<evidence type="ECO:0000256" key="2">
    <source>
        <dbReference type="ARBA" id="ARBA00022741"/>
    </source>
</evidence>
<evidence type="ECO:0000256" key="1">
    <source>
        <dbReference type="ARBA" id="ARBA00022679"/>
    </source>
</evidence>
<dbReference type="EMBL" id="PTRA01000005">
    <property type="protein sequence ID" value="PQA54891.1"/>
    <property type="molecule type" value="Genomic_DNA"/>
</dbReference>
<dbReference type="SUPFAM" id="SSF111331">
    <property type="entry name" value="NAD kinase/diacylglycerol kinase-like"/>
    <property type="match status" value="1"/>
</dbReference>
<keyword evidence="2" id="KW-0547">Nucleotide-binding</keyword>
<dbReference type="InterPro" id="IPR001206">
    <property type="entry name" value="Diacylglycerol_kinase_cat_dom"/>
</dbReference>
<keyword evidence="3 6" id="KW-0418">Kinase</keyword>
<dbReference type="Pfam" id="PF00781">
    <property type="entry name" value="DAGK_cat"/>
    <property type="match status" value="1"/>
</dbReference>
<evidence type="ECO:0000313" key="7">
    <source>
        <dbReference type="Proteomes" id="UP000239590"/>
    </source>
</evidence>
<evidence type="ECO:0000256" key="3">
    <source>
        <dbReference type="ARBA" id="ARBA00022777"/>
    </source>
</evidence>
<reference evidence="7" key="1">
    <citation type="submission" date="2018-02" db="EMBL/GenBank/DDBJ databases">
        <title>Genome sequencing of Solimonas sp. HR-BB.</title>
        <authorList>
            <person name="Lee Y."/>
            <person name="Jeon C.O."/>
        </authorList>
    </citation>
    <scope>NUCLEOTIDE SEQUENCE [LARGE SCALE GENOMIC DNA]</scope>
    <source>
        <strain evidence="7">HR-U</strain>
    </source>
</reference>
<dbReference type="GO" id="GO:0016301">
    <property type="term" value="F:kinase activity"/>
    <property type="evidence" value="ECO:0007669"/>
    <property type="project" value="UniProtKB-KW"/>
</dbReference>
<dbReference type="SMART" id="SM00046">
    <property type="entry name" value="DAGKc"/>
    <property type="match status" value="1"/>
</dbReference>
<dbReference type="Proteomes" id="UP000239590">
    <property type="component" value="Unassembled WGS sequence"/>
</dbReference>
<dbReference type="InterPro" id="IPR016064">
    <property type="entry name" value="NAD/diacylglycerol_kinase_sf"/>
</dbReference>
<dbReference type="Gene3D" id="3.40.50.10330">
    <property type="entry name" value="Probable inorganic polyphosphate/atp-NAD kinase, domain 1"/>
    <property type="match status" value="1"/>
</dbReference>
<organism evidence="6 7">
    <name type="scientific">Siphonobacter curvatus</name>
    <dbReference type="NCBI Taxonomy" id="2094562"/>
    <lineage>
        <taxon>Bacteria</taxon>
        <taxon>Pseudomonadati</taxon>
        <taxon>Bacteroidota</taxon>
        <taxon>Cytophagia</taxon>
        <taxon>Cytophagales</taxon>
        <taxon>Cytophagaceae</taxon>
        <taxon>Siphonobacter</taxon>
    </lineage>
</organism>
<keyword evidence="4" id="KW-0067">ATP-binding</keyword>
<feature type="domain" description="DAGKc" evidence="5">
    <location>
        <begin position="1"/>
        <end position="127"/>
    </location>
</feature>
<comment type="caution">
    <text evidence="6">The sequence shown here is derived from an EMBL/GenBank/DDBJ whole genome shotgun (WGS) entry which is preliminary data.</text>
</comment>
<proteinExistence type="predicted"/>
<dbReference type="InterPro" id="IPR050187">
    <property type="entry name" value="Lipid_Phosphate_FormReg"/>
</dbReference>
<sequence>MKKKVQLVHNPAAGDEEHEAQDLIALLQKEGYACDYTSASEDIWPLPDADTGLIAVVGGDGTIRQVAKALVQGAWADSHLPLAVIPCGTANNIAKSLGVSAPTRQIVQSWSQCQPQPFDIGRVEGLPEEAFFMEAFGFGLFPDLMDTMKKLDKPENPSDELTYALEVLHELIQKAKPCQARLTIDGKVYEGSYLLIEVMNIRSIGPNLALAPEADWGDGAFEVVLVSEEDRTVLAQHVLNQSHGIHDVFSLPSIMGREIRIEWAQTNAHCDDERIEAPGPVQIQIQPGRLQVLR</sequence>
<protein>
    <submittedName>
        <fullName evidence="6">Diacylglycerol kinase</fullName>
    </submittedName>
</protein>
<dbReference type="GO" id="GO:0005524">
    <property type="term" value="F:ATP binding"/>
    <property type="evidence" value="ECO:0007669"/>
    <property type="project" value="UniProtKB-KW"/>
</dbReference>
<gene>
    <name evidence="6" type="ORF">C5O19_20260</name>
</gene>
<dbReference type="AlphaFoldDB" id="A0A2S7IGT4"/>
<dbReference type="InterPro" id="IPR017438">
    <property type="entry name" value="ATP-NAD_kinase_N"/>
</dbReference>